<evidence type="ECO:0000313" key="3">
    <source>
        <dbReference type="Proteomes" id="UP001165063"/>
    </source>
</evidence>
<gene>
    <name evidence="2" type="ORF">Amon01_001009900</name>
</gene>
<feature type="region of interest" description="Disordered" evidence="1">
    <location>
        <begin position="1"/>
        <end position="29"/>
    </location>
</feature>
<dbReference type="Proteomes" id="UP001165063">
    <property type="component" value="Unassembled WGS sequence"/>
</dbReference>
<evidence type="ECO:0000313" key="2">
    <source>
        <dbReference type="EMBL" id="GME83707.1"/>
    </source>
</evidence>
<keyword evidence="3" id="KW-1185">Reference proteome</keyword>
<comment type="caution">
    <text evidence="2">The sequence shown here is derived from an EMBL/GenBank/DDBJ whole genome shotgun (WGS) entry which is preliminary data.</text>
</comment>
<reference evidence="2" key="1">
    <citation type="submission" date="2023-04" db="EMBL/GenBank/DDBJ databases">
        <title>Ambrosiozyma monospora NBRC 1965.</title>
        <authorList>
            <person name="Ichikawa N."/>
            <person name="Sato H."/>
            <person name="Tonouchi N."/>
        </authorList>
    </citation>
    <scope>NUCLEOTIDE SEQUENCE</scope>
    <source>
        <strain evidence="2">NBRC 1965</strain>
    </source>
</reference>
<protein>
    <submittedName>
        <fullName evidence="2">Unnamed protein product</fullName>
    </submittedName>
</protein>
<organism evidence="2 3">
    <name type="scientific">Ambrosiozyma monospora</name>
    <name type="common">Yeast</name>
    <name type="synonym">Endomycopsis monosporus</name>
    <dbReference type="NCBI Taxonomy" id="43982"/>
    <lineage>
        <taxon>Eukaryota</taxon>
        <taxon>Fungi</taxon>
        <taxon>Dikarya</taxon>
        <taxon>Ascomycota</taxon>
        <taxon>Saccharomycotina</taxon>
        <taxon>Pichiomycetes</taxon>
        <taxon>Pichiales</taxon>
        <taxon>Pichiaceae</taxon>
        <taxon>Ambrosiozyma</taxon>
    </lineage>
</organism>
<name>A0A9W6WLC1_AMBMO</name>
<feature type="region of interest" description="Disordered" evidence="1">
    <location>
        <begin position="77"/>
        <end position="100"/>
    </location>
</feature>
<feature type="compositionally biased region" description="Basic and acidic residues" evidence="1">
    <location>
        <begin position="14"/>
        <end position="29"/>
    </location>
</feature>
<dbReference type="AlphaFoldDB" id="A0A9W6WLC1"/>
<sequence length="133" mass="15018">MMQVPKPPHLCFVDNDKDDAKDKDKENDRELIPKELSDVVLKLLAINSYERYPSIDFVIHDLCLILNLVVERERELQAKGKASGDGNDTGNEDGDGDVDVKDHSTNCVDTFKQLSSSTVRLSFPNYMFGRIES</sequence>
<evidence type="ECO:0000256" key="1">
    <source>
        <dbReference type="SAM" id="MobiDB-lite"/>
    </source>
</evidence>
<dbReference type="EMBL" id="BSXU01016673">
    <property type="protein sequence ID" value="GME83707.1"/>
    <property type="molecule type" value="Genomic_DNA"/>
</dbReference>
<proteinExistence type="predicted"/>
<accession>A0A9W6WLC1</accession>